<dbReference type="Ensembl" id="ENSAMXT00005023116.1">
    <property type="protein sequence ID" value="ENSAMXP00005020919.1"/>
    <property type="gene ID" value="ENSAMXG00005010838.1"/>
</dbReference>
<organism evidence="1 2">
    <name type="scientific">Astyanax mexicanus</name>
    <name type="common">Blind cave fish</name>
    <name type="synonym">Astyanax fasciatus mexicanus</name>
    <dbReference type="NCBI Taxonomy" id="7994"/>
    <lineage>
        <taxon>Eukaryota</taxon>
        <taxon>Metazoa</taxon>
        <taxon>Chordata</taxon>
        <taxon>Craniata</taxon>
        <taxon>Vertebrata</taxon>
        <taxon>Euteleostomi</taxon>
        <taxon>Actinopterygii</taxon>
        <taxon>Neopterygii</taxon>
        <taxon>Teleostei</taxon>
        <taxon>Ostariophysi</taxon>
        <taxon>Characiformes</taxon>
        <taxon>Characoidei</taxon>
        <taxon>Acestrorhamphidae</taxon>
        <taxon>Acestrorhamphinae</taxon>
        <taxon>Astyanax</taxon>
    </lineage>
</organism>
<name>A0A8B9JFY9_ASTMX</name>
<evidence type="ECO:0000313" key="2">
    <source>
        <dbReference type="Proteomes" id="UP000694621"/>
    </source>
</evidence>
<sequence>MSPYLNPNEHLWGILKGKEEQCKVIVMEGGRGLFCHNWCCRQSGMKALSYALSLSLFPCCLSEQLLGRMGTEEESGLMALFLAADATFCTGIDLLLSGGAELNYGFKSQKP</sequence>
<accession>A0A8B9JFY9</accession>
<protein>
    <submittedName>
        <fullName evidence="1">Uncharacterized protein</fullName>
    </submittedName>
</protein>
<dbReference type="AlphaFoldDB" id="A0A8B9JFY9"/>
<reference evidence="1" key="1">
    <citation type="submission" date="2025-08" db="UniProtKB">
        <authorList>
            <consortium name="Ensembl"/>
        </authorList>
    </citation>
    <scope>IDENTIFICATION</scope>
</reference>
<proteinExistence type="predicted"/>
<evidence type="ECO:0000313" key="1">
    <source>
        <dbReference type="Ensembl" id="ENSAMXP00005020919.1"/>
    </source>
</evidence>
<dbReference type="Proteomes" id="UP000694621">
    <property type="component" value="Unplaced"/>
</dbReference>